<dbReference type="Gramene" id="GBG60391">
    <property type="protein sequence ID" value="GBG60391"/>
    <property type="gene ID" value="CBR_g4349"/>
</dbReference>
<evidence type="ECO:0000313" key="1">
    <source>
        <dbReference type="EMBL" id="GBG60391.1"/>
    </source>
</evidence>
<organism evidence="1 2">
    <name type="scientific">Chara braunii</name>
    <name type="common">Braun's stonewort</name>
    <dbReference type="NCBI Taxonomy" id="69332"/>
    <lineage>
        <taxon>Eukaryota</taxon>
        <taxon>Viridiplantae</taxon>
        <taxon>Streptophyta</taxon>
        <taxon>Charophyceae</taxon>
        <taxon>Charales</taxon>
        <taxon>Characeae</taxon>
        <taxon>Chara</taxon>
    </lineage>
</organism>
<dbReference type="Pfam" id="PF13650">
    <property type="entry name" value="Asp_protease_2"/>
    <property type="match status" value="1"/>
</dbReference>
<name>A0A388JRG8_CHABU</name>
<sequence>MSARLRPWVLPRRSPRIAALLSRQQQSAARIQTPTVPRRRRTMILPAFPVQGTNEASDVFLQRVQAFMDLAAAEQERIAAAAAEQQRLPEEPAGARSAPTAEEQEKAELAYLLRHLLRTVNWQQKQLRRHAQAAYQQQQILKASTNDFKTLATAINSAKTQQQQVNDALTLRLSTVEAQAHAPAAPPIGSSAAGQQWGPRVAAIESTTTTTQCIDHIISLIGEVGQFQAPTTLSNQVTILKAELGQLKSRPDSCRAFKMPKFNVAKFDDYRKTDALAWWTAFNTEADVHHVPDDQRLDALYLQLISGSQAFMNNLALQKACTIATLHTKITWDEFEQLWQTRFMVRNVKKTVMNELYHWSQGNYAYPRMVDEVEKFDLRRSHSRANILIQTDRWAANESRQRQPAYVAKPGFQWHNANVILTGSQEDHAAATASGEGDVVAAIPPRRTRARKKKATTQAPEGAGQLPWTKYHISEEVYHLRLNTSSMTDDGVAVVDIHAYLAKIDRTHASQRYVKSDAPLLYIRIQIGKETCNALIDFGASRNYMSQAFMARAGLDPRVRRKTPPTYVTLTDGHTQKLIDRFVDGIPVYFAPLACEPVSFDILDTKLDMILGMSWLPNPDHAVNFHHRTVHVRDRNRELVPCTVPPPHTSIGCHVVSAARIRNAITQNNVDEMGICFLHALPPTDEPKTSSLDPCIIQLLDGYGDVFAAPAGTVPDRPTHHGIALEDSVIPPGGCIHRMSEEELKVDDDLQQLFVNGYKSNLKYSTLYADLSSDHTPAGHYRITDGYGVPLRSWQELVLVPFSKLFPCGPAALHRQHSSLHLEVAGQAL</sequence>
<dbReference type="EMBL" id="BFEA01000010">
    <property type="protein sequence ID" value="GBG60391.1"/>
    <property type="molecule type" value="Genomic_DNA"/>
</dbReference>
<dbReference type="SUPFAM" id="SSF50630">
    <property type="entry name" value="Acid proteases"/>
    <property type="match status" value="1"/>
</dbReference>
<proteinExistence type="predicted"/>
<gene>
    <name evidence="1" type="ORF">CBR_g4349</name>
</gene>
<comment type="caution">
    <text evidence="1">The sequence shown here is derived from an EMBL/GenBank/DDBJ whole genome shotgun (WGS) entry which is preliminary data.</text>
</comment>
<evidence type="ECO:0000313" key="2">
    <source>
        <dbReference type="Proteomes" id="UP000265515"/>
    </source>
</evidence>
<dbReference type="InterPro" id="IPR021109">
    <property type="entry name" value="Peptidase_aspartic_dom_sf"/>
</dbReference>
<dbReference type="CDD" id="cd00303">
    <property type="entry name" value="retropepsin_like"/>
    <property type="match status" value="1"/>
</dbReference>
<dbReference type="Gene3D" id="2.40.70.10">
    <property type="entry name" value="Acid Proteases"/>
    <property type="match status" value="1"/>
</dbReference>
<reference evidence="1 2" key="1">
    <citation type="journal article" date="2018" name="Cell">
        <title>The Chara Genome: Secondary Complexity and Implications for Plant Terrestrialization.</title>
        <authorList>
            <person name="Nishiyama T."/>
            <person name="Sakayama H."/>
            <person name="Vries J.D."/>
            <person name="Buschmann H."/>
            <person name="Saint-Marcoux D."/>
            <person name="Ullrich K.K."/>
            <person name="Haas F.B."/>
            <person name="Vanderstraeten L."/>
            <person name="Becker D."/>
            <person name="Lang D."/>
            <person name="Vosolsobe S."/>
            <person name="Rombauts S."/>
            <person name="Wilhelmsson P.K.I."/>
            <person name="Janitza P."/>
            <person name="Kern R."/>
            <person name="Heyl A."/>
            <person name="Rumpler F."/>
            <person name="Villalobos L.I.A.C."/>
            <person name="Clay J.M."/>
            <person name="Skokan R."/>
            <person name="Toyoda A."/>
            <person name="Suzuki Y."/>
            <person name="Kagoshima H."/>
            <person name="Schijlen E."/>
            <person name="Tajeshwar N."/>
            <person name="Catarino B."/>
            <person name="Hetherington A.J."/>
            <person name="Saltykova A."/>
            <person name="Bonnot C."/>
            <person name="Breuninger H."/>
            <person name="Symeonidi A."/>
            <person name="Radhakrishnan G.V."/>
            <person name="Van Nieuwerburgh F."/>
            <person name="Deforce D."/>
            <person name="Chang C."/>
            <person name="Karol K.G."/>
            <person name="Hedrich R."/>
            <person name="Ulvskov P."/>
            <person name="Glockner G."/>
            <person name="Delwiche C.F."/>
            <person name="Petrasek J."/>
            <person name="Van de Peer Y."/>
            <person name="Friml J."/>
            <person name="Beilby M."/>
            <person name="Dolan L."/>
            <person name="Kohara Y."/>
            <person name="Sugano S."/>
            <person name="Fujiyama A."/>
            <person name="Delaux P.-M."/>
            <person name="Quint M."/>
            <person name="TheiBen G."/>
            <person name="Hagemann M."/>
            <person name="Harholt J."/>
            <person name="Dunand C."/>
            <person name="Zachgo S."/>
            <person name="Langdale J."/>
            <person name="Maumus F."/>
            <person name="Straeten D.V.D."/>
            <person name="Gould S.B."/>
            <person name="Rensing S.A."/>
        </authorList>
    </citation>
    <scope>NUCLEOTIDE SEQUENCE [LARGE SCALE GENOMIC DNA]</scope>
    <source>
        <strain evidence="1 2">S276</strain>
    </source>
</reference>
<accession>A0A388JRG8</accession>
<dbReference type="AlphaFoldDB" id="A0A388JRG8"/>
<dbReference type="Proteomes" id="UP000265515">
    <property type="component" value="Unassembled WGS sequence"/>
</dbReference>
<evidence type="ECO:0008006" key="3">
    <source>
        <dbReference type="Google" id="ProtNLM"/>
    </source>
</evidence>
<keyword evidence="2" id="KW-1185">Reference proteome</keyword>
<protein>
    <recommendedName>
        <fullName evidence="3">Retrotransposon gag domain-containing protein</fullName>
    </recommendedName>
</protein>